<dbReference type="GO" id="GO:0030246">
    <property type="term" value="F:carbohydrate binding"/>
    <property type="evidence" value="ECO:0007669"/>
    <property type="project" value="TreeGrafter"/>
</dbReference>
<dbReference type="Pfam" id="PF13407">
    <property type="entry name" value="Peripla_BP_4"/>
    <property type="match status" value="1"/>
</dbReference>
<dbReference type="PANTHER" id="PTHR30036:SF1">
    <property type="entry name" value="D-XYLOSE-BINDING PERIPLASMIC PROTEIN"/>
    <property type="match status" value="1"/>
</dbReference>
<dbReference type="RefSeq" id="WP_005976074.1">
    <property type="nucleotide sequence ID" value="NZ_CABKNW010000001.1"/>
</dbReference>
<dbReference type="AlphaFoldDB" id="A0AAX2J7U7"/>
<evidence type="ECO:0000256" key="2">
    <source>
        <dbReference type="ARBA" id="ARBA00022729"/>
    </source>
</evidence>
<dbReference type="CDD" id="cd19992">
    <property type="entry name" value="PBP1_ABC_xylose_binding-like"/>
    <property type="match status" value="1"/>
</dbReference>
<comment type="subcellular location">
    <subcellularLocation>
        <location evidence="1">Cell envelope</location>
    </subcellularLocation>
</comment>
<dbReference type="EMBL" id="LS483487">
    <property type="protein sequence ID" value="SQJ00313.1"/>
    <property type="molecule type" value="Genomic_DNA"/>
</dbReference>
<dbReference type="Proteomes" id="UP000249008">
    <property type="component" value="Chromosome 1"/>
</dbReference>
<evidence type="ECO:0000313" key="4">
    <source>
        <dbReference type="EMBL" id="SQJ00313.1"/>
    </source>
</evidence>
<organism evidence="4 5">
    <name type="scientific">Fusobacterium ulcerans</name>
    <dbReference type="NCBI Taxonomy" id="861"/>
    <lineage>
        <taxon>Bacteria</taxon>
        <taxon>Fusobacteriati</taxon>
        <taxon>Fusobacteriota</taxon>
        <taxon>Fusobacteriia</taxon>
        <taxon>Fusobacteriales</taxon>
        <taxon>Fusobacteriaceae</taxon>
        <taxon>Fusobacterium</taxon>
    </lineage>
</organism>
<name>A0AAX2J7U7_9FUSO</name>
<dbReference type="PANTHER" id="PTHR30036">
    <property type="entry name" value="D-XYLOSE-BINDING PERIPLASMIC PROTEIN"/>
    <property type="match status" value="1"/>
</dbReference>
<dbReference type="SUPFAM" id="SSF53822">
    <property type="entry name" value="Periplasmic binding protein-like I"/>
    <property type="match status" value="1"/>
</dbReference>
<feature type="domain" description="Periplasmic binding protein" evidence="3">
    <location>
        <begin position="41"/>
        <end position="286"/>
    </location>
</feature>
<dbReference type="PROSITE" id="PS51257">
    <property type="entry name" value="PROKAR_LIPOPROTEIN"/>
    <property type="match status" value="1"/>
</dbReference>
<dbReference type="InterPro" id="IPR025997">
    <property type="entry name" value="SBP_2_dom"/>
</dbReference>
<reference evidence="4 5" key="1">
    <citation type="submission" date="2018-06" db="EMBL/GenBank/DDBJ databases">
        <authorList>
            <consortium name="Pathogen Informatics"/>
            <person name="Doyle S."/>
        </authorList>
    </citation>
    <scope>NUCLEOTIDE SEQUENCE [LARGE SCALE GENOMIC DNA]</scope>
    <source>
        <strain evidence="4 5">NCTC12112</strain>
    </source>
</reference>
<dbReference type="KEGG" id="ful:C4N20_10400"/>
<protein>
    <submittedName>
        <fullName evidence="4">D-xylose-binding periplasmic protein</fullName>
    </submittedName>
</protein>
<keyword evidence="2" id="KW-0732">Signal</keyword>
<dbReference type="GeneID" id="78455223"/>
<sequence>MLKKILLYLGVMIFFISMIGCKQANKNKGKIGVSFGVGEAIRWKQEKEYMQNRADELGIKIEIKLNTKDKPKTQEEDCFELIDSEIDVLIITPRNVNDMSKIIKYAEKKKVKVISYARIILKEKVDLYVGYDSKRMGQMLGQYLAEKVYKGNYILLKGDENDENANLLYEGALRYIEPIKNDINVILDTSISNWSPKVAKELVTSAIKANNNKIDAILAPNDKIAEGCVEAIEELNINRNITITGMDAELSAVKRILNEKQDVTIYMDLKELAYTAIDEAFSMIHNKPISTNAEYDNQSGKKIPSHLITGRLVTKQNIDRILIESKVFTREEIYNE</sequence>
<gene>
    <name evidence="4" type="primary">xylF</name>
    <name evidence="4" type="ORF">NCTC12112_00634</name>
</gene>
<dbReference type="GO" id="GO:0030288">
    <property type="term" value="C:outer membrane-bounded periplasmic space"/>
    <property type="evidence" value="ECO:0007669"/>
    <property type="project" value="TreeGrafter"/>
</dbReference>
<evidence type="ECO:0000259" key="3">
    <source>
        <dbReference type="Pfam" id="PF13407"/>
    </source>
</evidence>
<proteinExistence type="predicted"/>
<dbReference type="Gene3D" id="3.40.50.2300">
    <property type="match status" value="2"/>
</dbReference>
<evidence type="ECO:0000256" key="1">
    <source>
        <dbReference type="ARBA" id="ARBA00004196"/>
    </source>
</evidence>
<evidence type="ECO:0000313" key="5">
    <source>
        <dbReference type="Proteomes" id="UP000249008"/>
    </source>
</evidence>
<accession>A0AAX2J7U7</accession>
<dbReference type="InterPro" id="IPR028082">
    <property type="entry name" value="Peripla_BP_I"/>
</dbReference>
<dbReference type="InterPro" id="IPR050555">
    <property type="entry name" value="Bact_Solute-Bind_Prot2"/>
</dbReference>